<dbReference type="Gene3D" id="1.10.1170.10">
    <property type="entry name" value="Inhibitor Of Apoptosis Protein (2mihbC-IAP-1), Chain A"/>
    <property type="match status" value="1"/>
</dbReference>
<dbReference type="PROSITE" id="PS50143">
    <property type="entry name" value="BIR_REPEAT_2"/>
    <property type="match status" value="1"/>
</dbReference>
<dbReference type="GO" id="GO:0031398">
    <property type="term" value="P:positive regulation of protein ubiquitination"/>
    <property type="evidence" value="ECO:0007669"/>
    <property type="project" value="TreeGrafter"/>
</dbReference>
<reference evidence="3" key="2">
    <citation type="journal article" date="2021" name="Genome Biol. Evol.">
        <title>Developing a high-quality reference genome for a parasitic bivalve with doubly uniparental inheritance (Bivalvia: Unionida).</title>
        <authorList>
            <person name="Smith C.H."/>
        </authorList>
    </citation>
    <scope>NUCLEOTIDE SEQUENCE</scope>
    <source>
        <strain evidence="3">CHS0354</strain>
        <tissue evidence="3">Mantle</tissue>
    </source>
</reference>
<dbReference type="Proteomes" id="UP001195483">
    <property type="component" value="Unassembled WGS sequence"/>
</dbReference>
<name>A0AAE0SE41_9BIVA</name>
<comment type="caution">
    <text evidence="3">The sequence shown here is derived from an EMBL/GenBank/DDBJ whole genome shotgun (WGS) entry which is preliminary data.</text>
</comment>
<evidence type="ECO:0000256" key="1">
    <source>
        <dbReference type="ARBA" id="ARBA00022703"/>
    </source>
</evidence>
<feature type="compositionally biased region" description="Polar residues" evidence="2">
    <location>
        <begin position="63"/>
        <end position="83"/>
    </location>
</feature>
<dbReference type="PANTHER" id="PTHR10044:SF139">
    <property type="entry name" value="DEATH-ASSOCIATED INHIBITOR OF APOPTOSIS 2"/>
    <property type="match status" value="1"/>
</dbReference>
<reference evidence="3" key="3">
    <citation type="submission" date="2023-05" db="EMBL/GenBank/DDBJ databases">
        <authorList>
            <person name="Smith C.H."/>
        </authorList>
    </citation>
    <scope>NUCLEOTIDE SEQUENCE</scope>
    <source>
        <strain evidence="3">CHS0354</strain>
        <tissue evidence="3">Mantle</tissue>
    </source>
</reference>
<dbReference type="InterPro" id="IPR001370">
    <property type="entry name" value="BIR_rpt"/>
</dbReference>
<dbReference type="GO" id="GO:0005737">
    <property type="term" value="C:cytoplasm"/>
    <property type="evidence" value="ECO:0007669"/>
    <property type="project" value="TreeGrafter"/>
</dbReference>
<dbReference type="PANTHER" id="PTHR10044">
    <property type="entry name" value="INHIBITOR OF APOPTOSIS"/>
    <property type="match status" value="1"/>
</dbReference>
<feature type="compositionally biased region" description="Polar residues" evidence="2">
    <location>
        <begin position="43"/>
        <end position="55"/>
    </location>
</feature>
<dbReference type="FunFam" id="1.10.1170.10:FF:000003">
    <property type="entry name" value="E3 ubiquitin-protein ligase XIAP"/>
    <property type="match status" value="1"/>
</dbReference>
<reference evidence="3" key="1">
    <citation type="journal article" date="2021" name="Genome Biol. Evol.">
        <title>A High-Quality Reference Genome for a Parasitic Bivalve with Doubly Uniparental Inheritance (Bivalvia: Unionida).</title>
        <authorList>
            <person name="Smith C.H."/>
        </authorList>
    </citation>
    <scope>NUCLEOTIDE SEQUENCE</scope>
    <source>
        <strain evidence="3">CHS0354</strain>
    </source>
</reference>
<dbReference type="GO" id="GO:0043027">
    <property type="term" value="F:cysteine-type endopeptidase inhibitor activity involved in apoptotic process"/>
    <property type="evidence" value="ECO:0007669"/>
    <property type="project" value="TreeGrafter"/>
</dbReference>
<evidence type="ECO:0000313" key="4">
    <source>
        <dbReference type="Proteomes" id="UP001195483"/>
    </source>
</evidence>
<dbReference type="SUPFAM" id="SSF57924">
    <property type="entry name" value="Inhibitor of apoptosis (IAP) repeat"/>
    <property type="match status" value="1"/>
</dbReference>
<dbReference type="GO" id="GO:0051726">
    <property type="term" value="P:regulation of cell cycle"/>
    <property type="evidence" value="ECO:0007669"/>
    <property type="project" value="TreeGrafter"/>
</dbReference>
<gene>
    <name evidence="3" type="ORF">CHS0354_011850</name>
</gene>
<feature type="region of interest" description="Disordered" evidence="2">
    <location>
        <begin position="43"/>
        <end position="102"/>
    </location>
</feature>
<dbReference type="GO" id="GO:0061630">
    <property type="term" value="F:ubiquitin protein ligase activity"/>
    <property type="evidence" value="ECO:0007669"/>
    <property type="project" value="TreeGrafter"/>
</dbReference>
<dbReference type="AlphaFoldDB" id="A0AAE0SE41"/>
<keyword evidence="4" id="KW-1185">Reference proteome</keyword>
<dbReference type="GO" id="GO:0005634">
    <property type="term" value="C:nucleus"/>
    <property type="evidence" value="ECO:0007669"/>
    <property type="project" value="TreeGrafter"/>
</dbReference>
<evidence type="ECO:0000256" key="2">
    <source>
        <dbReference type="SAM" id="MobiDB-lite"/>
    </source>
</evidence>
<dbReference type="SMART" id="SM00238">
    <property type="entry name" value="BIR"/>
    <property type="match status" value="1"/>
</dbReference>
<sequence length="264" mass="30017">MARNPFASRNTDHLSPVSLQNAVAHMISNPHAFINYESPTVPSFDQTSWSNTSQAPEPHGRSESQGQQLQGENDTENQPSYRSDSQRHRSYESSIAQREQHLSEGHEQIRNELVEIDIPLVADNDLQADSIENPSNSDVGFPLSTTSNFIGDSLPAGSIVRSPQYDTYKERLTTFKNWPDYLTQRPQELTQAGFYFLGTADVVRCFACDGGLKNWEPEDDPWIEHARWFSSCVYLRHVKGEEFIQLVHLMDEESAEEERLRPAC</sequence>
<keyword evidence="1" id="KW-0053">Apoptosis</keyword>
<dbReference type="PROSITE" id="PS01282">
    <property type="entry name" value="BIR_REPEAT_1"/>
    <property type="match status" value="1"/>
</dbReference>
<accession>A0AAE0SE41</accession>
<dbReference type="Pfam" id="PF00653">
    <property type="entry name" value="BIR"/>
    <property type="match status" value="1"/>
</dbReference>
<dbReference type="InterPro" id="IPR050784">
    <property type="entry name" value="IAP"/>
</dbReference>
<evidence type="ECO:0000313" key="3">
    <source>
        <dbReference type="EMBL" id="KAK3590330.1"/>
    </source>
</evidence>
<proteinExistence type="predicted"/>
<organism evidence="3 4">
    <name type="scientific">Potamilus streckersoni</name>
    <dbReference type="NCBI Taxonomy" id="2493646"/>
    <lineage>
        <taxon>Eukaryota</taxon>
        <taxon>Metazoa</taxon>
        <taxon>Spiralia</taxon>
        <taxon>Lophotrochozoa</taxon>
        <taxon>Mollusca</taxon>
        <taxon>Bivalvia</taxon>
        <taxon>Autobranchia</taxon>
        <taxon>Heteroconchia</taxon>
        <taxon>Palaeoheterodonta</taxon>
        <taxon>Unionida</taxon>
        <taxon>Unionoidea</taxon>
        <taxon>Unionidae</taxon>
        <taxon>Ambleminae</taxon>
        <taxon>Lampsilini</taxon>
        <taxon>Potamilus</taxon>
    </lineage>
</organism>
<dbReference type="EMBL" id="JAEAOA010000725">
    <property type="protein sequence ID" value="KAK3590330.1"/>
    <property type="molecule type" value="Genomic_DNA"/>
</dbReference>
<protein>
    <submittedName>
        <fullName evidence="3">Uncharacterized protein</fullName>
    </submittedName>
</protein>
<dbReference type="CDD" id="cd00022">
    <property type="entry name" value="BIR"/>
    <property type="match status" value="1"/>
</dbReference>
<dbReference type="GO" id="GO:0043066">
    <property type="term" value="P:negative regulation of apoptotic process"/>
    <property type="evidence" value="ECO:0007669"/>
    <property type="project" value="TreeGrafter"/>
</dbReference>
<dbReference type="GO" id="GO:0006915">
    <property type="term" value="P:apoptotic process"/>
    <property type="evidence" value="ECO:0007669"/>
    <property type="project" value="UniProtKB-KW"/>
</dbReference>